<organism evidence="1 2">
    <name type="scientific">Halosaccharopolyspora lacisalsi</name>
    <dbReference type="NCBI Taxonomy" id="1000566"/>
    <lineage>
        <taxon>Bacteria</taxon>
        <taxon>Bacillati</taxon>
        <taxon>Actinomycetota</taxon>
        <taxon>Actinomycetes</taxon>
        <taxon>Pseudonocardiales</taxon>
        <taxon>Pseudonocardiaceae</taxon>
        <taxon>Halosaccharopolyspora</taxon>
    </lineage>
</organism>
<protein>
    <submittedName>
        <fullName evidence="1">Uncharacterized protein</fullName>
    </submittedName>
</protein>
<keyword evidence="2" id="KW-1185">Reference proteome</keyword>
<gene>
    <name evidence="1" type="ORF">FHX42_005291</name>
</gene>
<evidence type="ECO:0000313" key="2">
    <source>
        <dbReference type="Proteomes" id="UP000569329"/>
    </source>
</evidence>
<accession>A0A839E204</accession>
<dbReference type="RefSeq" id="WP_182547034.1">
    <property type="nucleotide sequence ID" value="NZ_JACGWZ010000012.1"/>
</dbReference>
<reference evidence="1 2" key="1">
    <citation type="submission" date="2020-07" db="EMBL/GenBank/DDBJ databases">
        <title>Sequencing the genomes of 1000 actinobacteria strains.</title>
        <authorList>
            <person name="Klenk H.-P."/>
        </authorList>
    </citation>
    <scope>NUCLEOTIDE SEQUENCE [LARGE SCALE GENOMIC DNA]</scope>
    <source>
        <strain evidence="1 2">DSM 45975</strain>
    </source>
</reference>
<dbReference type="AlphaFoldDB" id="A0A839E204"/>
<sequence>MTLDISSHHDWDTLEVIDAPRSPAGGQILHLGARVAVTALPIETGEHGTLTGISVHSRTTGERTCTVTRDNGTDRHVFARHLTADTGNPPGWMSQPGDRVAVSPDDDNRGTVRAPRSGLRTWIELDRGDSVVVPTTDVIPLARITVNAGRNPRASTAFAEQLRQVYPTSRLVDTDRDVFGNCWIALEAPVFREHLVPDVAGT</sequence>
<proteinExistence type="predicted"/>
<evidence type="ECO:0000313" key="1">
    <source>
        <dbReference type="EMBL" id="MBA8827884.1"/>
    </source>
</evidence>
<comment type="caution">
    <text evidence="1">The sequence shown here is derived from an EMBL/GenBank/DDBJ whole genome shotgun (WGS) entry which is preliminary data.</text>
</comment>
<dbReference type="Proteomes" id="UP000569329">
    <property type="component" value="Unassembled WGS sequence"/>
</dbReference>
<name>A0A839E204_9PSEU</name>
<dbReference type="EMBL" id="JACGWZ010000012">
    <property type="protein sequence ID" value="MBA8827884.1"/>
    <property type="molecule type" value="Genomic_DNA"/>
</dbReference>